<feature type="domain" description="Virulence-associated protein E-like" evidence="1">
    <location>
        <begin position="120"/>
        <end position="335"/>
    </location>
</feature>
<protein>
    <submittedName>
        <fullName evidence="2">Virulence-associated protein VapE2</fullName>
    </submittedName>
</protein>
<accession>A5EWC0</accession>
<dbReference type="STRING" id="246195.DNO_0266"/>
<evidence type="ECO:0000313" key="2">
    <source>
        <dbReference type="EMBL" id="ABQ13426.1"/>
    </source>
</evidence>
<evidence type="ECO:0000259" key="1">
    <source>
        <dbReference type="Pfam" id="PF05272"/>
    </source>
</evidence>
<name>A5EWC0_DICNV</name>
<dbReference type="InterPro" id="IPR007936">
    <property type="entry name" value="VapE-like_dom"/>
</dbReference>
<dbReference type="AlphaFoldDB" id="A5EWC0"/>
<dbReference type="eggNOG" id="COG5545">
    <property type="taxonomic scope" value="Bacteria"/>
</dbReference>
<dbReference type="PANTHER" id="PTHR34985">
    <property type="entry name" value="SLR0554 PROTEIN"/>
    <property type="match status" value="1"/>
</dbReference>
<dbReference type="KEGG" id="dno:DNO_0266"/>
<dbReference type="SUPFAM" id="SSF52540">
    <property type="entry name" value="P-loop containing nucleoside triphosphate hydrolases"/>
    <property type="match status" value="1"/>
</dbReference>
<keyword evidence="3" id="KW-1185">Reference proteome</keyword>
<sequence length="436" mass="50587">MNCEKITPLNESFPDIEFVIEREKVAKDYRNVIALFTQDESLVDSIAFNTLSNRVVFTRNMPWRKCSDVRNGTEWTDSDTLNFIRHAGDNYRVIFRVETVDHAIMMLAQERRFCPIQKYLDQLQWDGIPRIYNVFADFLGVERNAYTIEVSSLFFRAAVTRAYRPGCQFDHVIILQGAQGIGKSSFLRILGGDWYSSSIRKFEGKEAIEALNGVLIGEIPELQGFSKAEVEEIKAFITRTEDSVRPAYGRWVEHSPRRTLFVGTTNDDDYLRDSTGNRRFFPIICTKALDFKALEAARDQLFAEAVALYHSMPNYPLTLHSPEARALAKQAQEEANYHDPWEDIILPWLDKEIRADHWECEAGEYPPCDGHTAQWVMRDRVATLEIWCECLKFPIEKMTTPNSKRIANIMRRSGWIRGNYRYGERYPASRGYIKRL</sequence>
<dbReference type="Proteomes" id="UP000000248">
    <property type="component" value="Chromosome"/>
</dbReference>
<evidence type="ECO:0000313" key="3">
    <source>
        <dbReference type="Proteomes" id="UP000000248"/>
    </source>
</evidence>
<dbReference type="OrthoDB" id="9763644at2"/>
<dbReference type="HOGENOM" id="CLU_031869_3_0_6"/>
<proteinExistence type="predicted"/>
<organism evidence="2 3">
    <name type="scientific">Dichelobacter nodosus (strain VCS1703A)</name>
    <dbReference type="NCBI Taxonomy" id="246195"/>
    <lineage>
        <taxon>Bacteria</taxon>
        <taxon>Pseudomonadati</taxon>
        <taxon>Pseudomonadota</taxon>
        <taxon>Gammaproteobacteria</taxon>
        <taxon>Cardiobacteriales</taxon>
        <taxon>Cardiobacteriaceae</taxon>
        <taxon>Dichelobacter</taxon>
    </lineage>
</organism>
<dbReference type="Pfam" id="PF05272">
    <property type="entry name" value="VapE-like_dom"/>
    <property type="match status" value="1"/>
</dbReference>
<reference evidence="2 3" key="1">
    <citation type="journal article" date="2007" name="Nat. Biotechnol.">
        <title>Genome sequence and identification of candidate vaccine antigens from the animal pathogen Dichelobacter nodosus.</title>
        <authorList>
            <person name="Myers G.S."/>
            <person name="Parker D."/>
            <person name="Al-Hasani K."/>
            <person name="Kennan R.M."/>
            <person name="Seemann T."/>
            <person name="Ren Q."/>
            <person name="Badger J.H."/>
            <person name="Selengut J.D."/>
            <person name="Deboy R.T."/>
            <person name="Tettelin H."/>
            <person name="Boyce J.D."/>
            <person name="McCarl V.P."/>
            <person name="Han X."/>
            <person name="Nelson W.C."/>
            <person name="Madupu R."/>
            <person name="Mohamoud Y."/>
            <person name="Holley T."/>
            <person name="Fedorova N."/>
            <person name="Khouri H."/>
            <person name="Bottomley S.P."/>
            <person name="Whittington R.J."/>
            <person name="Adler B."/>
            <person name="Songer J.G."/>
            <person name="Rood J.I."/>
            <person name="Paulsen I.T."/>
        </authorList>
    </citation>
    <scope>NUCLEOTIDE SEQUENCE [LARGE SCALE GENOMIC DNA]</scope>
    <source>
        <strain evidence="2 3">VCS1703A</strain>
    </source>
</reference>
<dbReference type="PANTHER" id="PTHR34985:SF1">
    <property type="entry name" value="SLR0554 PROTEIN"/>
    <property type="match status" value="1"/>
</dbReference>
<dbReference type="RefSeq" id="WP_012030612.1">
    <property type="nucleotide sequence ID" value="NC_009446.1"/>
</dbReference>
<dbReference type="InterPro" id="IPR027417">
    <property type="entry name" value="P-loop_NTPase"/>
</dbReference>
<dbReference type="EMBL" id="CP000513">
    <property type="protein sequence ID" value="ABQ13426.1"/>
    <property type="molecule type" value="Genomic_DNA"/>
</dbReference>
<gene>
    <name evidence="2" type="primary">vapE2</name>
    <name evidence="2" type="ordered locus">DNO_0266</name>
</gene>